<name>A0A5C3M708_9AGAR</name>
<gene>
    <name evidence="1" type="ORF">BDQ12DRAFT_722475</name>
</gene>
<dbReference type="AlphaFoldDB" id="A0A5C3M708"/>
<sequence>MSSHALSNGSDTESDFEYISEDEFTPETNSGSNASLPYVAPSPVITTPTPPAVDALPIDARVHMLRNASQVVINGGNFRCTAGSVYEFTGNITPQMAEQITQLMDLPVSASVSAGRVVTSFGEGMSNSVINGAVFETTAGSCYTFSMPSHHDSDVIDSDYDSDSSSIQNDLDCEMDDFFQVTGESSASLPYVPPSSVISTPTPPATSTHCTVKFSVEMLSNTNQAEKIDSTFHSIGGGRFKFTGDIDPQITEQLTQLMRVAGSWSSGSVTGWFGKGMSNSVLNVEGVTTGGGYCSMMGIPIHRYSDVIDSGESIENAHEQ</sequence>
<evidence type="ECO:0000313" key="2">
    <source>
        <dbReference type="Proteomes" id="UP000308652"/>
    </source>
</evidence>
<protein>
    <submittedName>
        <fullName evidence="1">Uncharacterized protein</fullName>
    </submittedName>
</protein>
<accession>A0A5C3M708</accession>
<reference evidence="1 2" key="1">
    <citation type="journal article" date="2019" name="Nat. Ecol. Evol.">
        <title>Megaphylogeny resolves global patterns of mushroom evolution.</title>
        <authorList>
            <person name="Varga T."/>
            <person name="Krizsan K."/>
            <person name="Foldi C."/>
            <person name="Dima B."/>
            <person name="Sanchez-Garcia M."/>
            <person name="Sanchez-Ramirez S."/>
            <person name="Szollosi G.J."/>
            <person name="Szarkandi J.G."/>
            <person name="Papp V."/>
            <person name="Albert L."/>
            <person name="Andreopoulos W."/>
            <person name="Angelini C."/>
            <person name="Antonin V."/>
            <person name="Barry K.W."/>
            <person name="Bougher N.L."/>
            <person name="Buchanan P."/>
            <person name="Buyck B."/>
            <person name="Bense V."/>
            <person name="Catcheside P."/>
            <person name="Chovatia M."/>
            <person name="Cooper J."/>
            <person name="Damon W."/>
            <person name="Desjardin D."/>
            <person name="Finy P."/>
            <person name="Geml J."/>
            <person name="Haridas S."/>
            <person name="Hughes K."/>
            <person name="Justo A."/>
            <person name="Karasinski D."/>
            <person name="Kautmanova I."/>
            <person name="Kiss B."/>
            <person name="Kocsube S."/>
            <person name="Kotiranta H."/>
            <person name="LaButti K.M."/>
            <person name="Lechner B.E."/>
            <person name="Liimatainen K."/>
            <person name="Lipzen A."/>
            <person name="Lukacs Z."/>
            <person name="Mihaltcheva S."/>
            <person name="Morgado L.N."/>
            <person name="Niskanen T."/>
            <person name="Noordeloos M.E."/>
            <person name="Ohm R.A."/>
            <person name="Ortiz-Santana B."/>
            <person name="Ovrebo C."/>
            <person name="Racz N."/>
            <person name="Riley R."/>
            <person name="Savchenko A."/>
            <person name="Shiryaev A."/>
            <person name="Soop K."/>
            <person name="Spirin V."/>
            <person name="Szebenyi C."/>
            <person name="Tomsovsky M."/>
            <person name="Tulloss R.E."/>
            <person name="Uehling J."/>
            <person name="Grigoriev I.V."/>
            <person name="Vagvolgyi C."/>
            <person name="Papp T."/>
            <person name="Martin F.M."/>
            <person name="Miettinen O."/>
            <person name="Hibbett D.S."/>
            <person name="Nagy L.G."/>
        </authorList>
    </citation>
    <scope>NUCLEOTIDE SEQUENCE [LARGE SCALE GENOMIC DNA]</scope>
    <source>
        <strain evidence="1 2">CBS 166.37</strain>
    </source>
</reference>
<proteinExistence type="predicted"/>
<organism evidence="1 2">
    <name type="scientific">Crucibulum laeve</name>
    <dbReference type="NCBI Taxonomy" id="68775"/>
    <lineage>
        <taxon>Eukaryota</taxon>
        <taxon>Fungi</taxon>
        <taxon>Dikarya</taxon>
        <taxon>Basidiomycota</taxon>
        <taxon>Agaricomycotina</taxon>
        <taxon>Agaricomycetes</taxon>
        <taxon>Agaricomycetidae</taxon>
        <taxon>Agaricales</taxon>
        <taxon>Agaricineae</taxon>
        <taxon>Nidulariaceae</taxon>
        <taxon>Crucibulum</taxon>
    </lineage>
</organism>
<evidence type="ECO:0000313" key="1">
    <source>
        <dbReference type="EMBL" id="TFK39638.1"/>
    </source>
</evidence>
<keyword evidence="2" id="KW-1185">Reference proteome</keyword>
<dbReference type="EMBL" id="ML213599">
    <property type="protein sequence ID" value="TFK39638.1"/>
    <property type="molecule type" value="Genomic_DNA"/>
</dbReference>
<dbReference type="Proteomes" id="UP000308652">
    <property type="component" value="Unassembled WGS sequence"/>
</dbReference>